<comment type="caution">
    <text evidence="2">The sequence shown here is derived from an EMBL/GenBank/DDBJ whole genome shotgun (WGS) entry which is preliminary data.</text>
</comment>
<name>A0A812Q5W6_9DINO</name>
<organism evidence="2 3">
    <name type="scientific">Symbiodinium natans</name>
    <dbReference type="NCBI Taxonomy" id="878477"/>
    <lineage>
        <taxon>Eukaryota</taxon>
        <taxon>Sar</taxon>
        <taxon>Alveolata</taxon>
        <taxon>Dinophyceae</taxon>
        <taxon>Suessiales</taxon>
        <taxon>Symbiodiniaceae</taxon>
        <taxon>Symbiodinium</taxon>
    </lineage>
</organism>
<dbReference type="Proteomes" id="UP000604046">
    <property type="component" value="Unassembled WGS sequence"/>
</dbReference>
<evidence type="ECO:0000313" key="3">
    <source>
        <dbReference type="Proteomes" id="UP000604046"/>
    </source>
</evidence>
<feature type="region of interest" description="Disordered" evidence="1">
    <location>
        <begin position="1"/>
        <end position="35"/>
    </location>
</feature>
<accession>A0A812Q5W6</accession>
<feature type="compositionally biased region" description="Low complexity" evidence="1">
    <location>
        <begin position="115"/>
        <end position="129"/>
    </location>
</feature>
<evidence type="ECO:0000313" key="2">
    <source>
        <dbReference type="EMBL" id="CAE7365682.1"/>
    </source>
</evidence>
<feature type="compositionally biased region" description="Polar residues" evidence="1">
    <location>
        <begin position="1"/>
        <end position="20"/>
    </location>
</feature>
<dbReference type="EMBL" id="CAJNDS010002191">
    <property type="protein sequence ID" value="CAE7365682.1"/>
    <property type="molecule type" value="Genomic_DNA"/>
</dbReference>
<gene>
    <name evidence="2" type="primary">KLHL8</name>
    <name evidence="2" type="ORF">SNAT2548_LOCUS19828</name>
</gene>
<dbReference type="AlphaFoldDB" id="A0A812Q5W6"/>
<evidence type="ECO:0000256" key="1">
    <source>
        <dbReference type="SAM" id="MobiDB-lite"/>
    </source>
</evidence>
<keyword evidence="3" id="KW-1185">Reference proteome</keyword>
<feature type="region of interest" description="Disordered" evidence="1">
    <location>
        <begin position="86"/>
        <end position="129"/>
    </location>
</feature>
<protein>
    <submittedName>
        <fullName evidence="2">KLHL8 protein</fullName>
    </submittedName>
</protein>
<sequence length="366" mass="38370">MVDQMIQGQLGSLTHSTPSAPSWEAKHEVDRMEEGKKPEELVPMYVEGRSVQASSFGSIWSRHRGPVLVGALLLLSLVVLLGSSLGRSTEEGGSSSAAMKTMDMPASHGTHLEPADGSTPTAPDTAAADVATSPEPMNVDAAAAAAQPAAAEVVEEAMPNATEDAGGNQTGTQTASDQAMASYKASCPTLLKLHGACDYDLSIDDRSLDPQTFVRNVCPAECEVVDRYRKMCPSLLKLDGGCAHDLSVEEDILPRGTYVRLVCPERCTIPTTTTASTTVPTETTSQELRTSATSTIAPTSASLFAGGLAPGPERAQISQPEIQIPGKAHPSRWLGYVAGLGTTAAWVALCIREQRASPLSRSALPS</sequence>
<proteinExistence type="predicted"/>
<feature type="compositionally biased region" description="Basic and acidic residues" evidence="1">
    <location>
        <begin position="24"/>
        <end position="35"/>
    </location>
</feature>
<dbReference type="OrthoDB" id="427918at2759"/>
<reference evidence="2" key="1">
    <citation type="submission" date="2021-02" db="EMBL/GenBank/DDBJ databases">
        <authorList>
            <person name="Dougan E. K."/>
            <person name="Rhodes N."/>
            <person name="Thang M."/>
            <person name="Chan C."/>
        </authorList>
    </citation>
    <scope>NUCLEOTIDE SEQUENCE</scope>
</reference>